<keyword evidence="2" id="KW-1185">Reference proteome</keyword>
<accession>A0A939JZX8</accession>
<dbReference type="Proteomes" id="UP000664795">
    <property type="component" value="Unassembled WGS sequence"/>
</dbReference>
<gene>
    <name evidence="1" type="ORF">J2I48_06600</name>
</gene>
<evidence type="ECO:0000313" key="2">
    <source>
        <dbReference type="Proteomes" id="UP000664795"/>
    </source>
</evidence>
<reference evidence="1 2" key="1">
    <citation type="submission" date="2021-03" db="EMBL/GenBank/DDBJ databases">
        <title>Fibrella sp. HMF5036 genome sequencing and assembly.</title>
        <authorList>
            <person name="Kang H."/>
            <person name="Kim H."/>
            <person name="Bae S."/>
            <person name="Joh K."/>
        </authorList>
    </citation>
    <scope>NUCLEOTIDE SEQUENCE [LARGE SCALE GENOMIC DNA]</scope>
    <source>
        <strain evidence="1 2">HMF5036</strain>
    </source>
</reference>
<evidence type="ECO:0000313" key="1">
    <source>
        <dbReference type="EMBL" id="MBO0930655.1"/>
    </source>
</evidence>
<protein>
    <submittedName>
        <fullName evidence="1">Immunity 53 family protein</fullName>
    </submittedName>
</protein>
<name>A0A939JZX8_9BACT</name>
<sequence>MNELQSTLQWISDWFKVNCDGDWEHENQIMIQTISNPGWLLTVDLSDTTLENIEREETFDNSETDWYFYTISEKKFTGSGDLSKLPSLLYAFQENALLSQE</sequence>
<comment type="caution">
    <text evidence="1">The sequence shown here is derived from an EMBL/GenBank/DDBJ whole genome shotgun (WGS) entry which is preliminary data.</text>
</comment>
<dbReference type="InterPro" id="IPR028228">
    <property type="entry name" value="Imm53"/>
</dbReference>
<dbReference type="EMBL" id="JAFMYU010000004">
    <property type="protein sequence ID" value="MBO0930655.1"/>
    <property type="molecule type" value="Genomic_DNA"/>
</dbReference>
<organism evidence="1 2">
    <name type="scientific">Fibrella aquatilis</name>
    <dbReference type="NCBI Taxonomy" id="2817059"/>
    <lineage>
        <taxon>Bacteria</taxon>
        <taxon>Pseudomonadati</taxon>
        <taxon>Bacteroidota</taxon>
        <taxon>Cytophagia</taxon>
        <taxon>Cytophagales</taxon>
        <taxon>Spirosomataceae</taxon>
        <taxon>Fibrella</taxon>
    </lineage>
</organism>
<dbReference type="RefSeq" id="WP_207334620.1">
    <property type="nucleotide sequence ID" value="NZ_JAFMYU010000004.1"/>
</dbReference>
<dbReference type="AlphaFoldDB" id="A0A939JZX8"/>
<proteinExistence type="predicted"/>
<dbReference type="Pfam" id="PF15580">
    <property type="entry name" value="Imm53"/>
    <property type="match status" value="1"/>
</dbReference>